<dbReference type="HOGENOM" id="CLU_696781_0_0_1"/>
<accession>F9XF67</accession>
<organism evidence="1 2">
    <name type="scientific">Zymoseptoria tritici (strain CBS 115943 / IPO323)</name>
    <name type="common">Speckled leaf blotch fungus</name>
    <name type="synonym">Septoria tritici</name>
    <dbReference type="NCBI Taxonomy" id="336722"/>
    <lineage>
        <taxon>Eukaryota</taxon>
        <taxon>Fungi</taxon>
        <taxon>Dikarya</taxon>
        <taxon>Ascomycota</taxon>
        <taxon>Pezizomycotina</taxon>
        <taxon>Dothideomycetes</taxon>
        <taxon>Dothideomycetidae</taxon>
        <taxon>Mycosphaerellales</taxon>
        <taxon>Mycosphaerellaceae</taxon>
        <taxon>Zymoseptoria</taxon>
    </lineage>
</organism>
<dbReference type="InParanoid" id="F9XF67"/>
<dbReference type="AlphaFoldDB" id="F9XF67"/>
<name>F9XF67_ZYMTI</name>
<dbReference type="KEGG" id="ztr:MYCGRDRAFT_94794"/>
<dbReference type="RefSeq" id="XP_003850969.1">
    <property type="nucleotide sequence ID" value="XM_003850921.1"/>
</dbReference>
<evidence type="ECO:0000313" key="2">
    <source>
        <dbReference type="Proteomes" id="UP000008062"/>
    </source>
</evidence>
<dbReference type="EMBL" id="CM001202">
    <property type="protein sequence ID" value="EGP85945.1"/>
    <property type="molecule type" value="Genomic_DNA"/>
</dbReference>
<gene>
    <name evidence="1" type="ORF">MYCGRDRAFT_94794</name>
</gene>
<keyword evidence="2" id="KW-1185">Reference proteome</keyword>
<dbReference type="GeneID" id="13397635"/>
<reference evidence="1 2" key="1">
    <citation type="journal article" date="2011" name="PLoS Genet.">
        <title>Finished genome of the fungal wheat pathogen Mycosphaerella graminicola reveals dispensome structure, chromosome plasticity, and stealth pathogenesis.</title>
        <authorList>
            <person name="Goodwin S.B."/>
            <person name="Ben M'barek S."/>
            <person name="Dhillon B."/>
            <person name="Wittenberg A.H.J."/>
            <person name="Crane C.F."/>
            <person name="Hane J.K."/>
            <person name="Foster A.J."/>
            <person name="Van der Lee T.A.J."/>
            <person name="Grimwood J."/>
            <person name="Aerts A."/>
            <person name="Antoniw J."/>
            <person name="Bailey A."/>
            <person name="Bluhm B."/>
            <person name="Bowler J."/>
            <person name="Bristow J."/>
            <person name="van der Burgt A."/>
            <person name="Canto-Canche B."/>
            <person name="Churchill A.C.L."/>
            <person name="Conde-Ferraez L."/>
            <person name="Cools H.J."/>
            <person name="Coutinho P.M."/>
            <person name="Csukai M."/>
            <person name="Dehal P."/>
            <person name="De Wit P."/>
            <person name="Donzelli B."/>
            <person name="van de Geest H.C."/>
            <person name="van Ham R.C.H.J."/>
            <person name="Hammond-Kosack K.E."/>
            <person name="Henrissat B."/>
            <person name="Kilian A."/>
            <person name="Kobayashi A.K."/>
            <person name="Koopmann E."/>
            <person name="Kourmpetis Y."/>
            <person name="Kuzniar A."/>
            <person name="Lindquist E."/>
            <person name="Lombard V."/>
            <person name="Maliepaard C."/>
            <person name="Martins N."/>
            <person name="Mehrabi R."/>
            <person name="Nap J.P.H."/>
            <person name="Ponomarenko A."/>
            <person name="Rudd J.J."/>
            <person name="Salamov A."/>
            <person name="Schmutz J."/>
            <person name="Schouten H.J."/>
            <person name="Shapiro H."/>
            <person name="Stergiopoulos I."/>
            <person name="Torriani S.F.F."/>
            <person name="Tu H."/>
            <person name="de Vries R.P."/>
            <person name="Waalwijk C."/>
            <person name="Ware S.B."/>
            <person name="Wiebenga A."/>
            <person name="Zwiers L.-H."/>
            <person name="Oliver R.P."/>
            <person name="Grigoriev I.V."/>
            <person name="Kema G.H.J."/>
        </authorList>
    </citation>
    <scope>NUCLEOTIDE SEQUENCE [LARGE SCALE GENOMIC DNA]</scope>
    <source>
        <strain evidence="2">CBS 115943 / IPO323</strain>
    </source>
</reference>
<sequence length="396" mass="45462">MLYRRDRITFRGLKFEVSGVFVGRVGSYSLTFCNIPYQPRLTISSKIDFPSTLHIHFSDPAAPAVPNNPVTNSILKKFKHLTISLRIAMQSSERHPMARRPAAMGNLTMHYTYTAGKWSLSRDDTTWTSDLVHEQFPLRWMQNLAQDIDIRVCRDLRSERLTSKNGTEVLPQIAATNAEEWSTMRTMQGLNPVMEYLAGYRHGFSFGSEMVIRFVNKTSMPAVRYIHDGPTTDPRNIIPFTMLERFTHIKLEIPISLIKFNGQVIGGIINTKFWTDGRGLVWWAELGQSWWEPVSPGADSEEARSLARENMLMLEHYLLQNTLSGSNHQVSLQQMRLAVGSFINLMNARTDPILYLRHGWTFERLDAGIHRHDRSNARRELLKEVFSGYPQASVFE</sequence>
<dbReference type="Proteomes" id="UP000008062">
    <property type="component" value="Chromosome 7"/>
</dbReference>
<evidence type="ECO:0000313" key="1">
    <source>
        <dbReference type="EMBL" id="EGP85945.1"/>
    </source>
</evidence>
<proteinExistence type="predicted"/>
<protein>
    <submittedName>
        <fullName evidence="1">Uncharacterized protein</fullName>
    </submittedName>
</protein>